<feature type="region of interest" description="Disordered" evidence="1">
    <location>
        <begin position="42"/>
        <end position="125"/>
    </location>
</feature>
<protein>
    <submittedName>
        <fullName evidence="2">Uncharacterized protein</fullName>
    </submittedName>
</protein>
<dbReference type="Proteomes" id="UP000309340">
    <property type="component" value="Unassembled WGS sequence"/>
</dbReference>
<reference evidence="2 3" key="1">
    <citation type="submission" date="2017-03" db="EMBL/GenBank/DDBJ databases">
        <title>Genomes of endolithic fungi from Antarctica.</title>
        <authorList>
            <person name="Coleine C."/>
            <person name="Masonjones S."/>
            <person name="Stajich J.E."/>
        </authorList>
    </citation>
    <scope>NUCLEOTIDE SEQUENCE [LARGE SCALE GENOMIC DNA]</scope>
    <source>
        <strain evidence="2 3">CCFEE 5184</strain>
    </source>
</reference>
<feature type="region of interest" description="Disordered" evidence="1">
    <location>
        <begin position="1"/>
        <end position="21"/>
    </location>
</feature>
<feature type="compositionally biased region" description="Basic and acidic residues" evidence="1">
    <location>
        <begin position="77"/>
        <end position="100"/>
    </location>
</feature>
<comment type="caution">
    <text evidence="2">The sequence shown here is derived from an EMBL/GenBank/DDBJ whole genome shotgun (WGS) entry which is preliminary data.</text>
</comment>
<evidence type="ECO:0000256" key="1">
    <source>
        <dbReference type="SAM" id="MobiDB-lite"/>
    </source>
</evidence>
<name>A0A4U0XE54_9PEZI</name>
<organism evidence="2 3">
    <name type="scientific">Friedmanniomyces simplex</name>
    <dbReference type="NCBI Taxonomy" id="329884"/>
    <lineage>
        <taxon>Eukaryota</taxon>
        <taxon>Fungi</taxon>
        <taxon>Dikarya</taxon>
        <taxon>Ascomycota</taxon>
        <taxon>Pezizomycotina</taxon>
        <taxon>Dothideomycetes</taxon>
        <taxon>Dothideomycetidae</taxon>
        <taxon>Mycosphaerellales</taxon>
        <taxon>Teratosphaeriaceae</taxon>
        <taxon>Friedmanniomyces</taxon>
    </lineage>
</organism>
<dbReference type="EMBL" id="NAJQ01000204">
    <property type="protein sequence ID" value="TKA75092.1"/>
    <property type="molecule type" value="Genomic_DNA"/>
</dbReference>
<evidence type="ECO:0000313" key="3">
    <source>
        <dbReference type="Proteomes" id="UP000309340"/>
    </source>
</evidence>
<gene>
    <name evidence="2" type="ORF">B0A55_05588</name>
</gene>
<keyword evidence="3" id="KW-1185">Reference proteome</keyword>
<accession>A0A4U0XE54</accession>
<evidence type="ECO:0000313" key="2">
    <source>
        <dbReference type="EMBL" id="TKA75092.1"/>
    </source>
</evidence>
<proteinExistence type="predicted"/>
<dbReference type="AlphaFoldDB" id="A0A4U0XE54"/>
<sequence length="125" mass="13839">MAAACATHSAATATQRAKTKAPTLALRAVLLTNTDKHESVLASIEPRDCCQNPKRQKVPPRDEERFRRSAAPSPSSEEERAKQREKMDEKGKGNGDDSQAKSEALVLSLDRGKRKIEQKRQRDNG</sequence>